<dbReference type="EMBL" id="ODYU01011171">
    <property type="protein sequence ID" value="SOQ56750.1"/>
    <property type="molecule type" value="Genomic_DNA"/>
</dbReference>
<proteinExistence type="predicted"/>
<name>A0A2H1WUL5_SPOFR</name>
<gene>
    <name evidence="1" type="ORF">SFRICE_018525</name>
</gene>
<dbReference type="AlphaFoldDB" id="A0A2H1WUL5"/>
<reference evidence="1" key="1">
    <citation type="submission" date="2016-07" db="EMBL/GenBank/DDBJ databases">
        <authorList>
            <person name="Bretaudeau A."/>
        </authorList>
    </citation>
    <scope>NUCLEOTIDE SEQUENCE</scope>
    <source>
        <strain evidence="1">Rice</strain>
        <tissue evidence="1">Whole body</tissue>
    </source>
</reference>
<accession>A0A2H1WUL5</accession>
<protein>
    <submittedName>
        <fullName evidence="1">SFRICE_018525</fullName>
    </submittedName>
</protein>
<evidence type="ECO:0000313" key="1">
    <source>
        <dbReference type="EMBL" id="SOQ56750.1"/>
    </source>
</evidence>
<organism evidence="1">
    <name type="scientific">Spodoptera frugiperda</name>
    <name type="common">Fall armyworm</name>
    <dbReference type="NCBI Taxonomy" id="7108"/>
    <lineage>
        <taxon>Eukaryota</taxon>
        <taxon>Metazoa</taxon>
        <taxon>Ecdysozoa</taxon>
        <taxon>Arthropoda</taxon>
        <taxon>Hexapoda</taxon>
        <taxon>Insecta</taxon>
        <taxon>Pterygota</taxon>
        <taxon>Neoptera</taxon>
        <taxon>Endopterygota</taxon>
        <taxon>Lepidoptera</taxon>
        <taxon>Glossata</taxon>
        <taxon>Ditrysia</taxon>
        <taxon>Noctuoidea</taxon>
        <taxon>Noctuidae</taxon>
        <taxon>Amphipyrinae</taxon>
        <taxon>Spodoptera</taxon>
    </lineage>
</organism>
<sequence length="151" mass="17460">MYYLVMLHRCNSYAVRGRFAVRIYYVSILGKPSIARIFPYKKHRLAKPVSISTKLCVRMNMIGGSQTHLQQSSISHIWWKSTLRLSLMTNNRFTNQSKKRSPGVDIKWSCQHAIKDCTIIVELIICAQLCNLRDFKELVLNGKNKKLGKSK</sequence>